<name>A0AA95K768_9GAMM</name>
<accession>A0AA95K768</accession>
<evidence type="ECO:0000259" key="1">
    <source>
        <dbReference type="PROSITE" id="PS50943"/>
    </source>
</evidence>
<sequence length="99" mass="11453">MSTPKNEKLKLIRESERLKIKEMADLTGINYHTYHGYESGKMNMSLESAEKLFSITRFRKYMDWFMFDEINPEAGQIAPVLSLDGQSKTISTRSDKKIG</sequence>
<organism evidence="2 3">
    <name type="scientific">Arsenophonus nasoniae</name>
    <name type="common">son-killer infecting Nasonia vitripennis</name>
    <dbReference type="NCBI Taxonomy" id="638"/>
    <lineage>
        <taxon>Bacteria</taxon>
        <taxon>Pseudomonadati</taxon>
        <taxon>Pseudomonadota</taxon>
        <taxon>Gammaproteobacteria</taxon>
        <taxon>Enterobacterales</taxon>
        <taxon>Morganellaceae</taxon>
        <taxon>Arsenophonus</taxon>
    </lineage>
</organism>
<dbReference type="SMART" id="SM00530">
    <property type="entry name" value="HTH_XRE"/>
    <property type="match status" value="1"/>
</dbReference>
<dbReference type="InterPro" id="IPR001387">
    <property type="entry name" value="Cro/C1-type_HTH"/>
</dbReference>
<dbReference type="CDD" id="cd00093">
    <property type="entry name" value="HTH_XRE"/>
    <property type="match status" value="1"/>
</dbReference>
<gene>
    <name evidence="2" type="ORF">QE207_13095</name>
</gene>
<dbReference type="RefSeq" id="WP_280628857.1">
    <property type="nucleotide sequence ID" value="NZ_CP123498.1"/>
</dbReference>
<dbReference type="GO" id="GO:0003677">
    <property type="term" value="F:DNA binding"/>
    <property type="evidence" value="ECO:0007669"/>
    <property type="project" value="InterPro"/>
</dbReference>
<dbReference type="SUPFAM" id="SSF47413">
    <property type="entry name" value="lambda repressor-like DNA-binding domains"/>
    <property type="match status" value="1"/>
</dbReference>
<dbReference type="Proteomes" id="UP001177597">
    <property type="component" value="Chromosome"/>
</dbReference>
<protein>
    <submittedName>
        <fullName evidence="2">Helix-turn-helix transcriptional regulator</fullName>
    </submittedName>
</protein>
<dbReference type="Gene3D" id="1.10.260.40">
    <property type="entry name" value="lambda repressor-like DNA-binding domains"/>
    <property type="match status" value="1"/>
</dbReference>
<reference evidence="2" key="1">
    <citation type="submission" date="2023-04" db="EMBL/GenBank/DDBJ databases">
        <title>Genome dynamics across the evolutionary transition to endosymbiosis.</title>
        <authorList>
            <person name="Siozios S."/>
            <person name="Nadal-Jimenez P."/>
            <person name="Azagi T."/>
            <person name="Sprong H."/>
            <person name="Frost C.L."/>
            <person name="Parratt S.R."/>
            <person name="Taylor G."/>
            <person name="Brettell L."/>
            <person name="Lew K.C."/>
            <person name="Croft L."/>
            <person name="King K.C."/>
            <person name="Brockhurst M.A."/>
            <person name="Hypsa V."/>
            <person name="Novakova E."/>
            <person name="Darby A.C."/>
            <person name="Hurst G.D.D."/>
        </authorList>
    </citation>
    <scope>NUCLEOTIDE SEQUENCE</scope>
    <source>
        <strain evidence="2">AIh</strain>
    </source>
</reference>
<proteinExistence type="predicted"/>
<dbReference type="EMBL" id="CP123498">
    <property type="protein sequence ID" value="WGL94637.1"/>
    <property type="molecule type" value="Genomic_DNA"/>
</dbReference>
<dbReference type="AlphaFoldDB" id="A0AA95K768"/>
<feature type="domain" description="HTH cro/C1-type" evidence="1">
    <location>
        <begin position="9"/>
        <end position="52"/>
    </location>
</feature>
<evidence type="ECO:0000313" key="3">
    <source>
        <dbReference type="Proteomes" id="UP001177597"/>
    </source>
</evidence>
<evidence type="ECO:0000313" key="2">
    <source>
        <dbReference type="EMBL" id="WGL94637.1"/>
    </source>
</evidence>
<dbReference type="InterPro" id="IPR010982">
    <property type="entry name" value="Lambda_DNA-bd_dom_sf"/>
</dbReference>
<dbReference type="PROSITE" id="PS50943">
    <property type="entry name" value="HTH_CROC1"/>
    <property type="match status" value="1"/>
</dbReference>